<dbReference type="PANTHER" id="PTHR32024:SF1">
    <property type="entry name" value="KTR SYSTEM POTASSIUM UPTAKE PROTEIN B"/>
    <property type="match status" value="1"/>
</dbReference>
<dbReference type="Pfam" id="PF02386">
    <property type="entry name" value="TrkH"/>
    <property type="match status" value="1"/>
</dbReference>
<dbReference type="InterPro" id="IPR003445">
    <property type="entry name" value="Cat_transpt"/>
</dbReference>
<keyword evidence="6" id="KW-0406">Ion transport</keyword>
<evidence type="ECO:0000313" key="9">
    <source>
        <dbReference type="EMBL" id="HDN84543.1"/>
    </source>
</evidence>
<evidence type="ECO:0000256" key="8">
    <source>
        <dbReference type="SAM" id="Phobius"/>
    </source>
</evidence>
<evidence type="ECO:0008006" key="10">
    <source>
        <dbReference type="Google" id="ProtNLM"/>
    </source>
</evidence>
<feature type="non-terminal residue" evidence="9">
    <location>
        <position position="282"/>
    </location>
</feature>
<keyword evidence="4 8" id="KW-0812">Transmembrane</keyword>
<comment type="subcellular location">
    <subcellularLocation>
        <location evidence="1">Cell membrane</location>
        <topology evidence="1">Multi-pass membrane protein</topology>
    </subcellularLocation>
</comment>
<evidence type="ECO:0000256" key="2">
    <source>
        <dbReference type="ARBA" id="ARBA00022448"/>
    </source>
</evidence>
<dbReference type="EMBL" id="DRBC01000122">
    <property type="protein sequence ID" value="HDN84543.1"/>
    <property type="molecule type" value="Genomic_DNA"/>
</dbReference>
<dbReference type="InterPro" id="IPR027359">
    <property type="entry name" value="Volt_channel_dom_sf"/>
</dbReference>
<evidence type="ECO:0000256" key="3">
    <source>
        <dbReference type="ARBA" id="ARBA00022475"/>
    </source>
</evidence>
<dbReference type="Proteomes" id="UP000885660">
    <property type="component" value="Unassembled WGS sequence"/>
</dbReference>
<name>A0A7V0QT66_UNCAE</name>
<evidence type="ECO:0000256" key="6">
    <source>
        <dbReference type="ARBA" id="ARBA00023065"/>
    </source>
</evidence>
<evidence type="ECO:0000256" key="5">
    <source>
        <dbReference type="ARBA" id="ARBA00022989"/>
    </source>
</evidence>
<feature type="transmembrane region" description="Helical" evidence="8">
    <location>
        <begin position="249"/>
        <end position="273"/>
    </location>
</feature>
<dbReference type="PANTHER" id="PTHR32024">
    <property type="entry name" value="TRK SYSTEM POTASSIUM UPTAKE PROTEIN TRKG-RELATED"/>
    <property type="match status" value="1"/>
</dbReference>
<dbReference type="GO" id="GO:0008324">
    <property type="term" value="F:monoatomic cation transmembrane transporter activity"/>
    <property type="evidence" value="ECO:0007669"/>
    <property type="project" value="InterPro"/>
</dbReference>
<keyword evidence="7 8" id="KW-0472">Membrane</keyword>
<sequence length="282" mass="31349">MRKKMKAEPVFTPEGGVVKKIITGILIGASTAGISLLVLEYGRVFSEESLKYLHSWEYFISIVLIAQFFLKLGIYPAKKDFFKANYKDITLILACLVLFLILISHRRHFIVPQIFIAGFVILKVPQISRWILHFRISPPASVAVTFLIIIALGTALLLLPVASVSGKSTEFLNALFTATSATCVTGLIVVDTGSYFSLFGQIVILVLIQIGGLGLMTFASFFALLSKDFGVRDRVILRDVVRYDNLSKIGYLLLSVLLLTFIFEAIGAVILYFQFLPEIKNK</sequence>
<dbReference type="GO" id="GO:0030001">
    <property type="term" value="P:metal ion transport"/>
    <property type="evidence" value="ECO:0007669"/>
    <property type="project" value="UniProtKB-ARBA"/>
</dbReference>
<feature type="transmembrane region" description="Helical" evidence="8">
    <location>
        <begin position="86"/>
        <end position="103"/>
    </location>
</feature>
<evidence type="ECO:0000256" key="4">
    <source>
        <dbReference type="ARBA" id="ARBA00022692"/>
    </source>
</evidence>
<feature type="transmembrane region" description="Helical" evidence="8">
    <location>
        <begin position="21"/>
        <end position="38"/>
    </location>
</feature>
<gene>
    <name evidence="9" type="ORF">ENG47_02140</name>
</gene>
<keyword evidence="3" id="KW-1003">Cell membrane</keyword>
<feature type="transmembrane region" description="Helical" evidence="8">
    <location>
        <begin position="171"/>
        <end position="190"/>
    </location>
</feature>
<reference evidence="9" key="1">
    <citation type="journal article" date="2020" name="mSystems">
        <title>Genome- and Community-Level Interaction Insights into Carbon Utilization and Element Cycling Functions of Hydrothermarchaeota in Hydrothermal Sediment.</title>
        <authorList>
            <person name="Zhou Z."/>
            <person name="Liu Y."/>
            <person name="Xu W."/>
            <person name="Pan J."/>
            <person name="Luo Z.H."/>
            <person name="Li M."/>
        </authorList>
    </citation>
    <scope>NUCLEOTIDE SEQUENCE [LARGE SCALE GENOMIC DNA]</scope>
    <source>
        <strain evidence="9">HyVt-219</strain>
    </source>
</reference>
<feature type="transmembrane region" description="Helical" evidence="8">
    <location>
        <begin position="140"/>
        <end position="159"/>
    </location>
</feature>
<keyword evidence="5 8" id="KW-1133">Transmembrane helix</keyword>
<proteinExistence type="predicted"/>
<keyword evidence="2" id="KW-0813">Transport</keyword>
<dbReference type="GO" id="GO:0005886">
    <property type="term" value="C:plasma membrane"/>
    <property type="evidence" value="ECO:0007669"/>
    <property type="project" value="UniProtKB-SubCell"/>
</dbReference>
<organism evidence="9">
    <name type="scientific">Aerophobetes bacterium</name>
    <dbReference type="NCBI Taxonomy" id="2030807"/>
    <lineage>
        <taxon>Bacteria</taxon>
        <taxon>Candidatus Aerophobota</taxon>
    </lineage>
</organism>
<evidence type="ECO:0000256" key="7">
    <source>
        <dbReference type="ARBA" id="ARBA00023136"/>
    </source>
</evidence>
<comment type="caution">
    <text evidence="9">The sequence shown here is derived from an EMBL/GenBank/DDBJ whole genome shotgun (WGS) entry which is preliminary data.</text>
</comment>
<feature type="transmembrane region" description="Helical" evidence="8">
    <location>
        <begin position="202"/>
        <end position="225"/>
    </location>
</feature>
<dbReference type="AlphaFoldDB" id="A0A7V0QT66"/>
<feature type="transmembrane region" description="Helical" evidence="8">
    <location>
        <begin position="58"/>
        <end position="74"/>
    </location>
</feature>
<protein>
    <recommendedName>
        <fullName evidence="10">TrkH family potassium uptake protein</fullName>
    </recommendedName>
</protein>
<dbReference type="Gene3D" id="1.20.120.350">
    <property type="entry name" value="Voltage-gated potassium channels. Chain C"/>
    <property type="match status" value="1"/>
</dbReference>
<evidence type="ECO:0000256" key="1">
    <source>
        <dbReference type="ARBA" id="ARBA00004651"/>
    </source>
</evidence>
<accession>A0A7V0QT66</accession>